<dbReference type="Proteomes" id="UP000267821">
    <property type="component" value="Unassembled WGS sequence"/>
</dbReference>
<dbReference type="InterPro" id="IPR011989">
    <property type="entry name" value="ARM-like"/>
</dbReference>
<dbReference type="InterPro" id="IPR016024">
    <property type="entry name" value="ARM-type_fold"/>
</dbReference>
<protein>
    <submittedName>
        <fullName evidence="10">ARM repeat-containing protein</fullName>
    </submittedName>
</protein>
<evidence type="ECO:0000256" key="7">
    <source>
        <dbReference type="ARBA" id="ARBA00023242"/>
    </source>
</evidence>
<evidence type="ECO:0000256" key="5">
    <source>
        <dbReference type="ARBA" id="ARBA00022737"/>
    </source>
</evidence>
<gene>
    <name evidence="10" type="ORF">L211DRAFT_162642</name>
</gene>
<reference evidence="10 11" key="1">
    <citation type="journal article" date="2018" name="Nat. Ecol. Evol.">
        <title>Pezizomycetes genomes reveal the molecular basis of ectomycorrhizal truffle lifestyle.</title>
        <authorList>
            <person name="Murat C."/>
            <person name="Payen T."/>
            <person name="Noel B."/>
            <person name="Kuo A."/>
            <person name="Morin E."/>
            <person name="Chen J."/>
            <person name="Kohler A."/>
            <person name="Krizsan K."/>
            <person name="Balestrini R."/>
            <person name="Da Silva C."/>
            <person name="Montanini B."/>
            <person name="Hainaut M."/>
            <person name="Levati E."/>
            <person name="Barry K.W."/>
            <person name="Belfiori B."/>
            <person name="Cichocki N."/>
            <person name="Clum A."/>
            <person name="Dockter R.B."/>
            <person name="Fauchery L."/>
            <person name="Guy J."/>
            <person name="Iotti M."/>
            <person name="Le Tacon F."/>
            <person name="Lindquist E.A."/>
            <person name="Lipzen A."/>
            <person name="Malagnac F."/>
            <person name="Mello A."/>
            <person name="Molinier V."/>
            <person name="Miyauchi S."/>
            <person name="Poulain J."/>
            <person name="Riccioni C."/>
            <person name="Rubini A."/>
            <person name="Sitrit Y."/>
            <person name="Splivallo R."/>
            <person name="Traeger S."/>
            <person name="Wang M."/>
            <person name="Zifcakova L."/>
            <person name="Wipf D."/>
            <person name="Zambonelli A."/>
            <person name="Paolocci F."/>
            <person name="Nowrousian M."/>
            <person name="Ottonello S."/>
            <person name="Baldrian P."/>
            <person name="Spatafora J.W."/>
            <person name="Henrissat B."/>
            <person name="Nagy L.G."/>
            <person name="Aury J.M."/>
            <person name="Wincker P."/>
            <person name="Grigoriev I.V."/>
            <person name="Bonfante P."/>
            <person name="Martin F.M."/>
        </authorList>
    </citation>
    <scope>NUCLEOTIDE SEQUENCE [LARGE SCALE GENOMIC DNA]</scope>
    <source>
        <strain evidence="10 11">ATCC MYA-4762</strain>
    </source>
</reference>
<organism evidence="10 11">
    <name type="scientific">Terfezia boudieri ATCC MYA-4762</name>
    <dbReference type="NCBI Taxonomy" id="1051890"/>
    <lineage>
        <taxon>Eukaryota</taxon>
        <taxon>Fungi</taxon>
        <taxon>Dikarya</taxon>
        <taxon>Ascomycota</taxon>
        <taxon>Pezizomycotina</taxon>
        <taxon>Pezizomycetes</taxon>
        <taxon>Pezizales</taxon>
        <taxon>Pezizaceae</taxon>
        <taxon>Terfezia</taxon>
    </lineage>
</organism>
<dbReference type="Gene3D" id="1.25.10.10">
    <property type="entry name" value="Leucine-rich Repeat Variant"/>
    <property type="match status" value="1"/>
</dbReference>
<accession>A0A3N4LT68</accession>
<sequence length="1090" mass="121126">MDEQAFVTLLEHVLTPDTNIVKAATHALRQDYYTKPESLLALLHVVTAHSNPQFRQLAAVEARSLVPKFWGGKKGPKVAPELKQQIRDTLLQSTIAEENSLVRHSSARVISAIAKIDLANGEWTNLPQFLSHAATSAKATDREVGVYILYTLLETLEEAVSDRSQEFFALFSQTINDQESAAVRLNTLLALGKMAEYLVGDQDPLAVNAFRNVLPQMVNVLKDLVNNNDEEKANQAFEVFQTLLIVDPALTANHFKDLVQFMIELASAKNVSDDFRSKAISFLLSCLRYKRMKMQAMKFGEQLTLRALEIVTEFKEEDDADDMNPSRSALSLLDYLSASLPPSQVIVPLLKVLPSYVQSPSPEYRKAAVLGLGMCVEGAPEFVATQIHFILPTVLNLLVDPELKVRQAALHTIARLADDLPEEIGKEHSKLIPAFISLLDSSDGLDIWKATCNAVDAVFVGIDKEEVANYLPELMPRLSRMFQQEDLNLKGAAVAAIGSTASSAKDLFMPYFQDTMGALLPFAHGKNSEAELDLRGIIMDAMTGISESVGREAFTSFVTNLMDAAYEALNLGHPRLKETSFMFFSAMARVYEEDFGPFMEKVLNSLFESLDQEETDMDDDEINEALQVTSVGASGSSKAPVESVVIDLSGSGDEEDMDEEDVWDELTAVNAVALEKEVAAEVMGEVLANCPRGYLPYLSKTVDILTQKLQHPYEGVRKAAVSTLWRAYTTFWTFSEEQGQMQKWVPGLPLAVQPTEDLMNFGALVMTATVKLLKDEHDRSTVTEICRNIAETLKLCGPAIISASQAVEEICAQIQIILRKQHTCQLDLEEEEEEEQPDLQESAEYDWILIDTAMDVSLGLAAALGPAYRELFTLFEKPILKYASSSESTERNTSVGVIADSIRYMEASCTQYTPQLMKVLLHRLSDEDPETKSNAAYAVGLLCLKSQNAQETLKYYNTILQKLEPLLQIQHHRLLDNACGCLARMIMAHPEAIPISDVLPQLVQQLPLKEDFDENAPIYEMFVQLYKASNQVVFNLTPQLALVFAQVLSPPKEQLNPETRRQLVELIKFIHSKDTSVLASYPNLVQIASS</sequence>
<name>A0A3N4LT68_9PEZI</name>
<dbReference type="PROSITE" id="PS50077">
    <property type="entry name" value="HEAT_REPEAT"/>
    <property type="match status" value="1"/>
</dbReference>
<dbReference type="SMART" id="SM00913">
    <property type="entry name" value="IBN_N"/>
    <property type="match status" value="1"/>
</dbReference>
<proteinExistence type="predicted"/>
<evidence type="ECO:0000313" key="10">
    <source>
        <dbReference type="EMBL" id="RPB24422.1"/>
    </source>
</evidence>
<evidence type="ECO:0000256" key="8">
    <source>
        <dbReference type="PROSITE-ProRule" id="PRU00103"/>
    </source>
</evidence>
<dbReference type="PANTHER" id="PTHR10527">
    <property type="entry name" value="IMPORTIN BETA"/>
    <property type="match status" value="1"/>
</dbReference>
<feature type="repeat" description="HEAT" evidence="8">
    <location>
        <begin position="390"/>
        <end position="428"/>
    </location>
</feature>
<feature type="domain" description="Importin N-terminal" evidence="9">
    <location>
        <begin position="24"/>
        <end position="96"/>
    </location>
</feature>
<evidence type="ECO:0000259" key="9">
    <source>
        <dbReference type="PROSITE" id="PS50166"/>
    </source>
</evidence>
<dbReference type="FunCoup" id="A0A3N4LT68">
    <property type="interactions" value="1252"/>
</dbReference>
<comment type="subcellular location">
    <subcellularLocation>
        <location evidence="2">Cytoplasm</location>
    </subcellularLocation>
    <subcellularLocation>
        <location evidence="1">Nucleus</location>
    </subcellularLocation>
</comment>
<keyword evidence="5" id="KW-0677">Repeat</keyword>
<dbReference type="SUPFAM" id="SSF48371">
    <property type="entry name" value="ARM repeat"/>
    <property type="match status" value="2"/>
</dbReference>
<dbReference type="PROSITE" id="PS50166">
    <property type="entry name" value="IMPORTIN_B_NT"/>
    <property type="match status" value="1"/>
</dbReference>
<evidence type="ECO:0000256" key="4">
    <source>
        <dbReference type="ARBA" id="ARBA00022490"/>
    </source>
</evidence>
<dbReference type="GO" id="GO:0031267">
    <property type="term" value="F:small GTPase binding"/>
    <property type="evidence" value="ECO:0007669"/>
    <property type="project" value="InterPro"/>
</dbReference>
<evidence type="ECO:0000256" key="1">
    <source>
        <dbReference type="ARBA" id="ARBA00004123"/>
    </source>
</evidence>
<dbReference type="GO" id="GO:0005737">
    <property type="term" value="C:cytoplasm"/>
    <property type="evidence" value="ECO:0007669"/>
    <property type="project" value="UniProtKB-SubCell"/>
</dbReference>
<evidence type="ECO:0000313" key="11">
    <source>
        <dbReference type="Proteomes" id="UP000267821"/>
    </source>
</evidence>
<dbReference type="Pfam" id="PF03810">
    <property type="entry name" value="IBN_N"/>
    <property type="match status" value="1"/>
</dbReference>
<keyword evidence="4" id="KW-0963">Cytoplasm</keyword>
<keyword evidence="6" id="KW-0653">Protein transport</keyword>
<dbReference type="Pfam" id="PF25780">
    <property type="entry name" value="TPR_IPO5"/>
    <property type="match status" value="1"/>
</dbReference>
<evidence type="ECO:0000256" key="6">
    <source>
        <dbReference type="ARBA" id="ARBA00022927"/>
    </source>
</evidence>
<dbReference type="InterPro" id="IPR021133">
    <property type="entry name" value="HEAT_type_2"/>
</dbReference>
<dbReference type="InterPro" id="IPR001494">
    <property type="entry name" value="Importin-beta_N"/>
</dbReference>
<dbReference type="AlphaFoldDB" id="A0A3N4LT68"/>
<keyword evidence="7" id="KW-0539">Nucleus</keyword>
<keyword evidence="11" id="KW-1185">Reference proteome</keyword>
<dbReference type="GO" id="GO:0005634">
    <property type="term" value="C:nucleus"/>
    <property type="evidence" value="ECO:0007669"/>
    <property type="project" value="UniProtKB-ARBA"/>
</dbReference>
<dbReference type="InterPro" id="IPR040122">
    <property type="entry name" value="Importin_beta"/>
</dbReference>
<dbReference type="STRING" id="1051890.A0A3N4LT68"/>
<keyword evidence="3" id="KW-0813">Transport</keyword>
<evidence type="ECO:0000256" key="3">
    <source>
        <dbReference type="ARBA" id="ARBA00022448"/>
    </source>
</evidence>
<dbReference type="InterPro" id="IPR057672">
    <property type="entry name" value="TPR_IPO4/5"/>
</dbReference>
<dbReference type="InParanoid" id="A0A3N4LT68"/>
<dbReference type="OrthoDB" id="7862313at2759"/>
<dbReference type="Pfam" id="PF13513">
    <property type="entry name" value="HEAT_EZ"/>
    <property type="match status" value="1"/>
</dbReference>
<dbReference type="GO" id="GO:0006606">
    <property type="term" value="P:protein import into nucleus"/>
    <property type="evidence" value="ECO:0007669"/>
    <property type="project" value="InterPro"/>
</dbReference>
<dbReference type="EMBL" id="ML121541">
    <property type="protein sequence ID" value="RPB24422.1"/>
    <property type="molecule type" value="Genomic_DNA"/>
</dbReference>
<evidence type="ECO:0000256" key="2">
    <source>
        <dbReference type="ARBA" id="ARBA00004496"/>
    </source>
</evidence>